<dbReference type="EMBL" id="JBHLZU010000036">
    <property type="protein sequence ID" value="MFB9909530.1"/>
    <property type="molecule type" value="Genomic_DNA"/>
</dbReference>
<dbReference type="Gene3D" id="3.30.70.370">
    <property type="match status" value="1"/>
</dbReference>
<dbReference type="SUPFAM" id="SSF56672">
    <property type="entry name" value="DNA/RNA polymerases"/>
    <property type="match status" value="1"/>
</dbReference>
<comment type="catalytic activity">
    <reaction evidence="3">
        <text>DNA(n) + a 2'-deoxyribonucleoside 5'-triphosphate = DNA(n+1) + diphosphate</text>
        <dbReference type="Rhea" id="RHEA:22508"/>
        <dbReference type="Rhea" id="RHEA-COMP:17339"/>
        <dbReference type="Rhea" id="RHEA-COMP:17340"/>
        <dbReference type="ChEBI" id="CHEBI:33019"/>
        <dbReference type="ChEBI" id="CHEBI:61560"/>
        <dbReference type="ChEBI" id="CHEBI:173112"/>
        <dbReference type="EC" id="2.7.7.7"/>
    </reaction>
</comment>
<gene>
    <name evidence="5" type="ORF">ACFFQA_36825</name>
</gene>
<dbReference type="Proteomes" id="UP001589693">
    <property type="component" value="Unassembled WGS sequence"/>
</dbReference>
<dbReference type="Gene3D" id="1.10.150.20">
    <property type="entry name" value="5' to 3' exonuclease, C-terminal subdomain"/>
    <property type="match status" value="1"/>
</dbReference>
<dbReference type="InterPro" id="IPR043502">
    <property type="entry name" value="DNA/RNA_pol_sf"/>
</dbReference>
<keyword evidence="5" id="KW-0269">Exonuclease</keyword>
<keyword evidence="6" id="KW-1185">Reference proteome</keyword>
<evidence type="ECO:0000256" key="1">
    <source>
        <dbReference type="ARBA" id="ARBA00012417"/>
    </source>
</evidence>
<feature type="domain" description="DNA-directed DNA polymerase family A palm" evidence="4">
    <location>
        <begin position="315"/>
        <end position="519"/>
    </location>
</feature>
<evidence type="ECO:0000256" key="3">
    <source>
        <dbReference type="ARBA" id="ARBA00049244"/>
    </source>
</evidence>
<keyword evidence="5" id="KW-0378">Hydrolase</keyword>
<evidence type="ECO:0000313" key="5">
    <source>
        <dbReference type="EMBL" id="MFB9909530.1"/>
    </source>
</evidence>
<dbReference type="SMART" id="SM00482">
    <property type="entry name" value="POLAc"/>
    <property type="match status" value="1"/>
</dbReference>
<dbReference type="InterPro" id="IPR001098">
    <property type="entry name" value="DNA-dir_DNA_pol_A_palm_dom"/>
</dbReference>
<comment type="caution">
    <text evidence="5">The sequence shown here is derived from an EMBL/GenBank/DDBJ whole genome shotgun (WGS) entry which is preliminary data.</text>
</comment>
<dbReference type="EC" id="2.7.7.7" evidence="1"/>
<evidence type="ECO:0000313" key="6">
    <source>
        <dbReference type="Proteomes" id="UP001589693"/>
    </source>
</evidence>
<dbReference type="NCBIfam" id="NF011538">
    <property type="entry name" value="PRK14975.1-1"/>
    <property type="match status" value="1"/>
</dbReference>
<evidence type="ECO:0000259" key="4">
    <source>
        <dbReference type="SMART" id="SM00482"/>
    </source>
</evidence>
<dbReference type="PANTHER" id="PTHR10133">
    <property type="entry name" value="DNA POLYMERASE I"/>
    <property type="match status" value="1"/>
</dbReference>
<dbReference type="Pfam" id="PF00476">
    <property type="entry name" value="DNA_pol_A"/>
    <property type="match status" value="1"/>
</dbReference>
<name>A0ABV6A8Q1_9PSEU</name>
<dbReference type="CDD" id="cd06444">
    <property type="entry name" value="DNA_pol_A"/>
    <property type="match status" value="1"/>
</dbReference>
<sequence length="560" mass="59568">MRVALVVASDGGGLLCPLTEDGEAAGAVERVPDAVAAVREREHTERPRWVWASTAETYQKLLAGGVRVDRCHDVELTEALLLGHAGRWGEPRGLAAALARLRGWPVPKDPPPRTKQLQPMLFDTGEAALPGGVDPMAALVEVHADQQRRIAGVALPGRFRLLVAAESAGALVATEMGGTGLPWRADVHDALLVEMLGPRSAVGAPPRRLGELAERISQAFGDHRLHPDSPAEVLRAFAKAGFKLSSTRSWVLREVDHPAVPLLLEYKELYRIHVAHGWSWLASWVHGGRFRPEYVPGGVVSGRWATRGGGALQIPRKVRGAVIADAGWKLVVADASQLEPRVLAAMAGDHRLAAAAGDGDLYAALAADAFEGDRARAKLGMLGALYGQTSGGIGPLLATLRQRFPAAMGYVEHAAQLGESGALVRSHLGRTCPPASVSVALEGSEPAFAVAEGAAEERKALTAARARGRFTRNFVVQATAAEWALAMLASLRATLHDMGRADLVFFQHDEVIVHCAAENAEKVVVAVHDAAVTATRLLFGDTPVRFPLEAKVVDCYADAK</sequence>
<dbReference type="GO" id="GO:0004527">
    <property type="term" value="F:exonuclease activity"/>
    <property type="evidence" value="ECO:0007669"/>
    <property type="project" value="UniProtKB-KW"/>
</dbReference>
<reference evidence="5 6" key="1">
    <citation type="submission" date="2024-09" db="EMBL/GenBank/DDBJ databases">
        <authorList>
            <person name="Sun Q."/>
            <person name="Mori K."/>
        </authorList>
    </citation>
    <scope>NUCLEOTIDE SEQUENCE [LARGE SCALE GENOMIC DNA]</scope>
    <source>
        <strain evidence="5 6">TBRC 7907</strain>
    </source>
</reference>
<protein>
    <recommendedName>
        <fullName evidence="1">DNA-directed DNA polymerase</fullName>
        <ecNumber evidence="1">2.7.7.7</ecNumber>
    </recommendedName>
</protein>
<dbReference type="PANTHER" id="PTHR10133:SF27">
    <property type="entry name" value="DNA POLYMERASE NU"/>
    <property type="match status" value="1"/>
</dbReference>
<organism evidence="5 6">
    <name type="scientific">Allokutzneria oryzae</name>
    <dbReference type="NCBI Taxonomy" id="1378989"/>
    <lineage>
        <taxon>Bacteria</taxon>
        <taxon>Bacillati</taxon>
        <taxon>Actinomycetota</taxon>
        <taxon>Actinomycetes</taxon>
        <taxon>Pseudonocardiales</taxon>
        <taxon>Pseudonocardiaceae</taxon>
        <taxon>Allokutzneria</taxon>
    </lineage>
</organism>
<keyword evidence="2" id="KW-0235">DNA replication</keyword>
<keyword evidence="5" id="KW-0540">Nuclease</keyword>
<dbReference type="RefSeq" id="WP_377862437.1">
    <property type="nucleotide sequence ID" value="NZ_JBHLZU010000036.1"/>
</dbReference>
<dbReference type="InterPro" id="IPR002298">
    <property type="entry name" value="DNA_polymerase_A"/>
</dbReference>
<accession>A0ABV6A8Q1</accession>
<proteinExistence type="predicted"/>
<evidence type="ECO:0000256" key="2">
    <source>
        <dbReference type="ARBA" id="ARBA00022705"/>
    </source>
</evidence>